<dbReference type="Pfam" id="PF00501">
    <property type="entry name" value="AMP-binding"/>
    <property type="match status" value="1"/>
</dbReference>
<evidence type="ECO:0000256" key="2">
    <source>
        <dbReference type="ARBA" id="ARBA00022840"/>
    </source>
</evidence>
<evidence type="ECO:0000313" key="4">
    <source>
        <dbReference type="EMBL" id="QJR34646.1"/>
    </source>
</evidence>
<gene>
    <name evidence="4" type="ORF">HKW67_03495</name>
</gene>
<dbReference type="PROSITE" id="PS00455">
    <property type="entry name" value="AMP_BINDING"/>
    <property type="match status" value="1"/>
</dbReference>
<reference evidence="4 5" key="1">
    <citation type="submission" date="2020-05" db="EMBL/GenBank/DDBJ databases">
        <title>Complete genome sequence of Gemmatimonas greenlandica TET16.</title>
        <authorList>
            <person name="Zeng Y."/>
        </authorList>
    </citation>
    <scope>NUCLEOTIDE SEQUENCE [LARGE SCALE GENOMIC DNA]</scope>
    <source>
        <strain evidence="4 5">TET16</strain>
    </source>
</reference>
<dbReference type="Pfam" id="PF23562">
    <property type="entry name" value="AMP-binding_C_3"/>
    <property type="match status" value="1"/>
</dbReference>
<dbReference type="CDD" id="cd05907">
    <property type="entry name" value="VL_LC_FACS_like"/>
    <property type="match status" value="1"/>
</dbReference>
<proteinExistence type="predicted"/>
<keyword evidence="4" id="KW-0436">Ligase</keyword>
<dbReference type="InterPro" id="IPR042099">
    <property type="entry name" value="ANL_N_sf"/>
</dbReference>
<dbReference type="InterPro" id="IPR020845">
    <property type="entry name" value="AMP-binding_CS"/>
</dbReference>
<evidence type="ECO:0000313" key="5">
    <source>
        <dbReference type="Proteomes" id="UP000500938"/>
    </source>
</evidence>
<dbReference type="GO" id="GO:0004467">
    <property type="term" value="F:long-chain fatty acid-CoA ligase activity"/>
    <property type="evidence" value="ECO:0007669"/>
    <property type="project" value="TreeGrafter"/>
</dbReference>
<dbReference type="SUPFAM" id="SSF56801">
    <property type="entry name" value="Acetyl-CoA synthetase-like"/>
    <property type="match status" value="1"/>
</dbReference>
<accession>A0A6M4IMK4</accession>
<dbReference type="EMBL" id="CP053085">
    <property type="protein sequence ID" value="QJR34646.1"/>
    <property type="molecule type" value="Genomic_DNA"/>
</dbReference>
<keyword evidence="5" id="KW-1185">Reference proteome</keyword>
<dbReference type="GO" id="GO:0016020">
    <property type="term" value="C:membrane"/>
    <property type="evidence" value="ECO:0007669"/>
    <property type="project" value="TreeGrafter"/>
</dbReference>
<organism evidence="4 5">
    <name type="scientific">Gemmatimonas groenlandica</name>
    <dbReference type="NCBI Taxonomy" id="2732249"/>
    <lineage>
        <taxon>Bacteria</taxon>
        <taxon>Pseudomonadati</taxon>
        <taxon>Gemmatimonadota</taxon>
        <taxon>Gemmatimonadia</taxon>
        <taxon>Gemmatimonadales</taxon>
        <taxon>Gemmatimonadaceae</taxon>
        <taxon>Gemmatimonas</taxon>
    </lineage>
</organism>
<dbReference type="PANTHER" id="PTHR43272">
    <property type="entry name" value="LONG-CHAIN-FATTY-ACID--COA LIGASE"/>
    <property type="match status" value="1"/>
</dbReference>
<feature type="domain" description="AMP-dependent synthetase/ligase" evidence="3">
    <location>
        <begin position="23"/>
        <end position="397"/>
    </location>
</feature>
<name>A0A6M4IMK4_9BACT</name>
<dbReference type="Gene3D" id="3.40.50.12780">
    <property type="entry name" value="N-terminal domain of ligase-like"/>
    <property type="match status" value="1"/>
</dbReference>
<dbReference type="KEGG" id="ggr:HKW67_03495"/>
<keyword evidence="2" id="KW-0067">ATP-binding</keyword>
<evidence type="ECO:0000256" key="1">
    <source>
        <dbReference type="ARBA" id="ARBA00022741"/>
    </source>
</evidence>
<dbReference type="InterPro" id="IPR000873">
    <property type="entry name" value="AMP-dep_synth/lig_dom"/>
</dbReference>
<dbReference type="AlphaFoldDB" id="A0A6M4IMK4"/>
<dbReference type="RefSeq" id="WP_171224074.1">
    <property type="nucleotide sequence ID" value="NZ_CP053085.1"/>
</dbReference>
<evidence type="ECO:0000259" key="3">
    <source>
        <dbReference type="Pfam" id="PF00501"/>
    </source>
</evidence>
<protein>
    <submittedName>
        <fullName evidence="4">Long-chain fatty acid--CoA ligase</fullName>
    </submittedName>
</protein>
<dbReference type="Proteomes" id="UP000500938">
    <property type="component" value="Chromosome"/>
</dbReference>
<sequence length="578" mass="61584">MATASTDTVAIMAETPLALRFLARCDRFPDSVAYAVYPTGARTPSRVLTWGEWRDASLACAARLLAAGIEPGDRVAILAGNRLLWPVVDVALQLVRAVGVGLYPTSAPAQIVALLQDSGARLLFTDSVAHVAEIRAASDPAVAGIAIVVDAARDGEVVPFTAWCDEGARLLRDRGATTKLEARIASLVPDDVAALIYTSGSTGEPKGACISHRYLAASAASIAEVLRIDGDDRSVSFLPYSHAAERIFGQCTRMLSGMSAALVEDPTDVFRVCEHFQPTVFGGLPRLFERLYEATEIARATGSDPRDAISSRIGPDVRLATSGGAALPQRVAETLDALGLPILGAYGQTEHLCIAMNRVDAIRFDTVGTPMPGTTVRIADDGELLVLRSALTFSGYWNKPDDTRAAFTDDGLWLRTGDQAALEADGALRITGRVKELIALSTGRKIAPLPIEAALTDSPFVAHAVCHGEGRKFPVALLALRRDMVTAWATAQQLSLPWSELTRHAALHALVQEQVDRVNAALARTDRIQSFAITDAEFSVAGGELTPTLKLVRRVIDTRFAPVFDALYAAAARPTGDA</sequence>
<dbReference type="PANTHER" id="PTHR43272:SF33">
    <property type="entry name" value="AMP-BINDING DOMAIN-CONTAINING PROTEIN-RELATED"/>
    <property type="match status" value="1"/>
</dbReference>
<dbReference type="GO" id="GO:0005524">
    <property type="term" value="F:ATP binding"/>
    <property type="evidence" value="ECO:0007669"/>
    <property type="project" value="UniProtKB-KW"/>
</dbReference>
<keyword evidence="1" id="KW-0547">Nucleotide-binding</keyword>